<proteinExistence type="predicted"/>
<sequence>MSTALRRMYEVIDGPEPERCRELLADDLRFSIVFSTGAVAEDFAGGREAFDAYLAQRDAPAWTHHVLSESSHGAVELVLGETRVDGWPLATFVAAARVDGSGLIDRYVVGRSTAVLFDL</sequence>
<comment type="caution">
    <text evidence="1">The sequence shown here is derived from an EMBL/GenBank/DDBJ whole genome shotgun (WGS) entry which is preliminary data.</text>
</comment>
<dbReference type="Gene3D" id="3.10.450.50">
    <property type="match status" value="1"/>
</dbReference>
<dbReference type="InterPro" id="IPR032710">
    <property type="entry name" value="NTF2-like_dom_sf"/>
</dbReference>
<dbReference type="RefSeq" id="WP_270037281.1">
    <property type="nucleotide sequence ID" value="NZ_JAPDOD010000001.1"/>
</dbReference>
<accession>A0A9X3MP77</accession>
<protein>
    <recommendedName>
        <fullName evidence="3">Nuclear transport factor 2 family protein</fullName>
    </recommendedName>
</protein>
<dbReference type="EMBL" id="JAPDOD010000001">
    <property type="protein sequence ID" value="MDA0158690.1"/>
    <property type="molecule type" value="Genomic_DNA"/>
</dbReference>
<keyword evidence="2" id="KW-1185">Reference proteome</keyword>
<evidence type="ECO:0008006" key="3">
    <source>
        <dbReference type="Google" id="ProtNLM"/>
    </source>
</evidence>
<gene>
    <name evidence="1" type="ORF">OM076_00315</name>
</gene>
<dbReference type="Proteomes" id="UP001149140">
    <property type="component" value="Unassembled WGS sequence"/>
</dbReference>
<name>A0A9X3MP77_9ACTN</name>
<dbReference type="AlphaFoldDB" id="A0A9X3MP77"/>
<evidence type="ECO:0000313" key="2">
    <source>
        <dbReference type="Proteomes" id="UP001149140"/>
    </source>
</evidence>
<dbReference type="SUPFAM" id="SSF54427">
    <property type="entry name" value="NTF2-like"/>
    <property type="match status" value="1"/>
</dbReference>
<reference evidence="1" key="1">
    <citation type="submission" date="2022-10" db="EMBL/GenBank/DDBJ databases">
        <title>The WGS of Solirubrobacter ginsenosidimutans DSM 21036.</title>
        <authorList>
            <person name="Jiang Z."/>
        </authorList>
    </citation>
    <scope>NUCLEOTIDE SEQUENCE</scope>
    <source>
        <strain evidence="1">DSM 21036</strain>
    </source>
</reference>
<organism evidence="1 2">
    <name type="scientific">Solirubrobacter ginsenosidimutans</name>
    <dbReference type="NCBI Taxonomy" id="490573"/>
    <lineage>
        <taxon>Bacteria</taxon>
        <taxon>Bacillati</taxon>
        <taxon>Actinomycetota</taxon>
        <taxon>Thermoleophilia</taxon>
        <taxon>Solirubrobacterales</taxon>
        <taxon>Solirubrobacteraceae</taxon>
        <taxon>Solirubrobacter</taxon>
    </lineage>
</organism>
<evidence type="ECO:0000313" key="1">
    <source>
        <dbReference type="EMBL" id="MDA0158690.1"/>
    </source>
</evidence>